<comment type="caution">
    <text evidence="1">The sequence shown here is derived from an EMBL/GenBank/DDBJ whole genome shotgun (WGS) entry which is preliminary data.</text>
</comment>
<keyword evidence="2" id="KW-1185">Reference proteome</keyword>
<evidence type="ECO:0000313" key="2">
    <source>
        <dbReference type="Proteomes" id="UP000297280"/>
    </source>
</evidence>
<dbReference type="Proteomes" id="UP000297280">
    <property type="component" value="Unassembled WGS sequence"/>
</dbReference>
<dbReference type="EMBL" id="PQXO01000651">
    <property type="protein sequence ID" value="TGO83411.1"/>
    <property type="molecule type" value="Genomic_DNA"/>
</dbReference>
<dbReference type="AlphaFoldDB" id="A0A4Z1KB72"/>
<name>A0A4Z1KB72_9HELO</name>
<sequence>MASSETAANHLPLSKEGMDVGRLESSTFVPYHPLSFKPSKDIVFLGIIHYTFFYQENRNGRQLPERTSGCEGGSGGGDGIGVGVRVGVDRGDNLGLTASMIYAGRISPQMGDRGDG</sequence>
<protein>
    <submittedName>
        <fullName evidence="1">Uncharacterized protein</fullName>
    </submittedName>
</protein>
<proteinExistence type="predicted"/>
<gene>
    <name evidence="1" type="ORF">BPOR_0652g00020</name>
</gene>
<evidence type="ECO:0000313" key="1">
    <source>
        <dbReference type="EMBL" id="TGO83411.1"/>
    </source>
</evidence>
<organism evidence="1 2">
    <name type="scientific">Botrytis porri</name>
    <dbReference type="NCBI Taxonomy" id="87229"/>
    <lineage>
        <taxon>Eukaryota</taxon>
        <taxon>Fungi</taxon>
        <taxon>Dikarya</taxon>
        <taxon>Ascomycota</taxon>
        <taxon>Pezizomycotina</taxon>
        <taxon>Leotiomycetes</taxon>
        <taxon>Helotiales</taxon>
        <taxon>Sclerotiniaceae</taxon>
        <taxon>Botrytis</taxon>
    </lineage>
</organism>
<reference evidence="1 2" key="1">
    <citation type="submission" date="2017-12" db="EMBL/GenBank/DDBJ databases">
        <title>Comparative genomics of Botrytis spp.</title>
        <authorList>
            <person name="Valero-Jimenez C.A."/>
            <person name="Tapia P."/>
            <person name="Veloso J."/>
            <person name="Silva-Moreno E."/>
            <person name="Staats M."/>
            <person name="Valdes J.H."/>
            <person name="Van Kan J.A.L."/>
        </authorList>
    </citation>
    <scope>NUCLEOTIDE SEQUENCE [LARGE SCALE GENOMIC DNA]</scope>
    <source>
        <strain evidence="1 2">MUCL3349</strain>
    </source>
</reference>
<accession>A0A4Z1KB72</accession>